<dbReference type="Proteomes" id="UP000784294">
    <property type="component" value="Unassembled WGS sequence"/>
</dbReference>
<keyword evidence="1" id="KW-1133">Transmembrane helix</keyword>
<name>A0A448XI19_9PLAT</name>
<dbReference type="AlphaFoldDB" id="A0A448XI19"/>
<reference evidence="2" key="1">
    <citation type="submission" date="2018-11" db="EMBL/GenBank/DDBJ databases">
        <authorList>
            <consortium name="Pathogen Informatics"/>
        </authorList>
    </citation>
    <scope>NUCLEOTIDE SEQUENCE</scope>
</reference>
<dbReference type="EMBL" id="CAAALY010253732">
    <property type="protein sequence ID" value="VEL37001.1"/>
    <property type="molecule type" value="Genomic_DNA"/>
</dbReference>
<protein>
    <recommendedName>
        <fullName evidence="4">Transmembrane protein</fullName>
    </recommendedName>
</protein>
<accession>A0A448XI19</accession>
<sequence length="184" mass="20305">MPPESFGETLQSHLPSSRGHAPFLCMKSHRFSLPRLGGSFFSFHLLATRQTASSKLLFSFTTIGDGSPVSFLFCFLFFAARLFFLLPHPHPLPILPTAVFAMVTEHKEDKRLGSFNKDTKLLHFSIFPAVSASANCQQHPSSSLASPVLHLSLSLSLSLLLFTISIYSLVTVCLPVDLFLSRAH</sequence>
<proteinExistence type="predicted"/>
<evidence type="ECO:0000256" key="1">
    <source>
        <dbReference type="SAM" id="Phobius"/>
    </source>
</evidence>
<organism evidence="2 3">
    <name type="scientific">Protopolystoma xenopodis</name>
    <dbReference type="NCBI Taxonomy" id="117903"/>
    <lineage>
        <taxon>Eukaryota</taxon>
        <taxon>Metazoa</taxon>
        <taxon>Spiralia</taxon>
        <taxon>Lophotrochozoa</taxon>
        <taxon>Platyhelminthes</taxon>
        <taxon>Monogenea</taxon>
        <taxon>Polyopisthocotylea</taxon>
        <taxon>Polystomatidea</taxon>
        <taxon>Polystomatidae</taxon>
        <taxon>Protopolystoma</taxon>
    </lineage>
</organism>
<keyword evidence="1" id="KW-0812">Transmembrane</keyword>
<evidence type="ECO:0000313" key="2">
    <source>
        <dbReference type="EMBL" id="VEL37001.1"/>
    </source>
</evidence>
<feature type="transmembrane region" description="Helical" evidence="1">
    <location>
        <begin position="157"/>
        <end position="180"/>
    </location>
</feature>
<comment type="caution">
    <text evidence="2">The sequence shown here is derived from an EMBL/GenBank/DDBJ whole genome shotgun (WGS) entry which is preliminary data.</text>
</comment>
<keyword evidence="3" id="KW-1185">Reference proteome</keyword>
<evidence type="ECO:0008006" key="4">
    <source>
        <dbReference type="Google" id="ProtNLM"/>
    </source>
</evidence>
<evidence type="ECO:0000313" key="3">
    <source>
        <dbReference type="Proteomes" id="UP000784294"/>
    </source>
</evidence>
<keyword evidence="1" id="KW-0472">Membrane</keyword>
<gene>
    <name evidence="2" type="ORF">PXEA_LOCUS30441</name>
</gene>